<keyword evidence="7" id="KW-1185">Reference proteome</keyword>
<evidence type="ECO:0000256" key="4">
    <source>
        <dbReference type="ARBA" id="ARBA00022837"/>
    </source>
</evidence>
<dbReference type="SUPFAM" id="SSF53649">
    <property type="entry name" value="Alkaline phosphatase-like"/>
    <property type="match status" value="1"/>
</dbReference>
<dbReference type="PANTHER" id="PTHR42693:SF53">
    <property type="entry name" value="ENDO-4-O-SULFATASE"/>
    <property type="match status" value="1"/>
</dbReference>
<dbReference type="EMBL" id="AP012338">
    <property type="protein sequence ID" value="BAM02644.1"/>
    <property type="molecule type" value="Genomic_DNA"/>
</dbReference>
<dbReference type="HOGENOM" id="CLU_006332_9_2_0"/>
<protein>
    <submittedName>
        <fullName evidence="6">Sulfatase</fullName>
        <ecNumber evidence="6">3.1.6.-</ecNumber>
    </submittedName>
</protein>
<dbReference type="GO" id="GO:0004065">
    <property type="term" value="F:arylsulfatase activity"/>
    <property type="evidence" value="ECO:0007669"/>
    <property type="project" value="TreeGrafter"/>
</dbReference>
<dbReference type="AlphaFoldDB" id="I0IBK6"/>
<organism evidence="6 7">
    <name type="scientific">Phycisphaera mikurensis (strain NBRC 102666 / KCTC 22515 / FYK2301M01)</name>
    <dbReference type="NCBI Taxonomy" id="1142394"/>
    <lineage>
        <taxon>Bacteria</taxon>
        <taxon>Pseudomonadati</taxon>
        <taxon>Planctomycetota</taxon>
        <taxon>Phycisphaerae</taxon>
        <taxon>Phycisphaerales</taxon>
        <taxon>Phycisphaeraceae</taxon>
        <taxon>Phycisphaera</taxon>
    </lineage>
</organism>
<name>I0IBK6_PHYMF</name>
<dbReference type="InterPro" id="IPR017850">
    <property type="entry name" value="Alkaline_phosphatase_core_sf"/>
</dbReference>
<evidence type="ECO:0000313" key="7">
    <source>
        <dbReference type="Proteomes" id="UP000007881"/>
    </source>
</evidence>
<comment type="similarity">
    <text evidence="1">Belongs to the sulfatase family.</text>
</comment>
<evidence type="ECO:0000259" key="5">
    <source>
        <dbReference type="Pfam" id="PF00884"/>
    </source>
</evidence>
<dbReference type="Gene3D" id="3.40.720.10">
    <property type="entry name" value="Alkaline Phosphatase, subunit A"/>
    <property type="match status" value="1"/>
</dbReference>
<sequence>MANSRPNLLLIHSDQHRFDCLGIHASGNGPRIRTPNLDRLAAQGADFVNAFTPSPICSPARASLLTGRWPSQHRCQNIPPFDGYRPAETGEPILWQRLGSAGYRMAHFGKFHGEVPGDPTGYGVERYAWEEDDYDAWRAQRGLPPRERTNGWFGEVDRTSGVEDTRIAWGAGLTCDAIRDFSADNTDGSRPFFVRWDPSEPHLPCLVPEAVADDYPAGSIPPWPAFADPLEDKPPMQAQQRRSWGVDGWGWEQWAPVVSRYLAEITLLDAKIGEVLDALDTAGVAENTLVVYSTDHGDLCGSHGMMDKHYMMYDDVLKVPLVARFPGRIEPGSVRDDFVVHELDLHATLLSAAGVGVPDHAEGLDLLAGATGREDVFSQYFGCQFGQYSTRMVRDRRWKYVWNLTAVDELYDLQTDPIEFVNRVHDPAAAGELARLRQRTLHWCETLDDRICNGFTRLQLEDPAVTAAPGA</sequence>
<evidence type="ECO:0000256" key="1">
    <source>
        <dbReference type="ARBA" id="ARBA00008779"/>
    </source>
</evidence>
<evidence type="ECO:0000256" key="2">
    <source>
        <dbReference type="ARBA" id="ARBA00022723"/>
    </source>
</evidence>
<dbReference type="GO" id="GO:0046872">
    <property type="term" value="F:metal ion binding"/>
    <property type="evidence" value="ECO:0007669"/>
    <property type="project" value="UniProtKB-KW"/>
</dbReference>
<dbReference type="PANTHER" id="PTHR42693">
    <property type="entry name" value="ARYLSULFATASE FAMILY MEMBER"/>
    <property type="match status" value="1"/>
</dbReference>
<dbReference type="InterPro" id="IPR024607">
    <property type="entry name" value="Sulfatase_CS"/>
</dbReference>
<reference evidence="6 7" key="1">
    <citation type="submission" date="2012-02" db="EMBL/GenBank/DDBJ databases">
        <title>Complete genome sequence of Phycisphaera mikurensis NBRC 102666.</title>
        <authorList>
            <person name="Ankai A."/>
            <person name="Hosoyama A."/>
            <person name="Terui Y."/>
            <person name="Sekine M."/>
            <person name="Fukai R."/>
            <person name="Kato Y."/>
            <person name="Nakamura S."/>
            <person name="Yamada-Narita S."/>
            <person name="Kawakoshi A."/>
            <person name="Fukunaga Y."/>
            <person name="Yamazaki S."/>
            <person name="Fujita N."/>
        </authorList>
    </citation>
    <scope>NUCLEOTIDE SEQUENCE [LARGE SCALE GENOMIC DNA]</scope>
    <source>
        <strain evidence="7">NBRC 102666 / KCTC 22515 / FYK2301M01</strain>
    </source>
</reference>
<feature type="domain" description="Sulfatase N-terminal" evidence="5">
    <location>
        <begin position="6"/>
        <end position="355"/>
    </location>
</feature>
<gene>
    <name evidence="6" type="ordered locus">PSMK_04850</name>
</gene>
<dbReference type="Pfam" id="PF00884">
    <property type="entry name" value="Sulfatase"/>
    <property type="match status" value="1"/>
</dbReference>
<proteinExistence type="inferred from homology"/>
<keyword evidence="3 6" id="KW-0378">Hydrolase</keyword>
<evidence type="ECO:0000256" key="3">
    <source>
        <dbReference type="ARBA" id="ARBA00022801"/>
    </source>
</evidence>
<dbReference type="KEGG" id="phm:PSMK_04850"/>
<keyword evidence="4" id="KW-0106">Calcium</keyword>
<dbReference type="InterPro" id="IPR050738">
    <property type="entry name" value="Sulfatase"/>
</dbReference>
<dbReference type="PROSITE" id="PS00523">
    <property type="entry name" value="SULFATASE_1"/>
    <property type="match status" value="1"/>
</dbReference>
<keyword evidence="2" id="KW-0479">Metal-binding</keyword>
<dbReference type="eggNOG" id="COG3119">
    <property type="taxonomic scope" value="Bacteria"/>
</dbReference>
<dbReference type="OrthoDB" id="9762324at2"/>
<dbReference type="Proteomes" id="UP000007881">
    <property type="component" value="Chromosome"/>
</dbReference>
<evidence type="ECO:0000313" key="6">
    <source>
        <dbReference type="EMBL" id="BAM02644.1"/>
    </source>
</evidence>
<dbReference type="InterPro" id="IPR000917">
    <property type="entry name" value="Sulfatase_N"/>
</dbReference>
<dbReference type="RefSeq" id="WP_014435864.1">
    <property type="nucleotide sequence ID" value="NC_017080.1"/>
</dbReference>
<dbReference type="EC" id="3.1.6.-" evidence="6"/>
<accession>I0IBK6</accession>